<dbReference type="GO" id="GO:0003746">
    <property type="term" value="F:translation elongation factor activity"/>
    <property type="evidence" value="ECO:0007669"/>
    <property type="project" value="UniProtKB-UniRule"/>
</dbReference>
<dbReference type="EMBL" id="JAAGRR010000022">
    <property type="protein sequence ID" value="NDY41866.1"/>
    <property type="molecule type" value="Genomic_DNA"/>
</dbReference>
<evidence type="ECO:0000313" key="13">
    <source>
        <dbReference type="Proteomes" id="UP000469346"/>
    </source>
</evidence>
<evidence type="ECO:0000256" key="2">
    <source>
        <dbReference type="ARBA" id="ARBA00004815"/>
    </source>
</evidence>
<dbReference type="FunFam" id="2.40.50.140:FF:000004">
    <property type="entry name" value="Elongation factor P"/>
    <property type="match status" value="1"/>
</dbReference>
<proteinExistence type="inferred from homology"/>
<name>A0A6N9TTN7_DISTH</name>
<comment type="function">
    <text evidence="7">Involved in peptide bond synthesis. Stimulates efficient translation and peptide-bond synthesis on native or reconstituted 70S ribosomes in vitro. Probably functions indirectly by altering the affinity of the ribosome for aminoacyl-tRNA, thus increasing their reactivity as acceptors for peptidyl transferase.</text>
</comment>
<dbReference type="FunFam" id="2.40.50.140:FF:000009">
    <property type="entry name" value="Elongation factor P"/>
    <property type="match status" value="1"/>
</dbReference>
<dbReference type="InterPro" id="IPR012340">
    <property type="entry name" value="NA-bd_OB-fold"/>
</dbReference>
<evidence type="ECO:0000256" key="7">
    <source>
        <dbReference type="HAMAP-Rule" id="MF_00141"/>
    </source>
</evidence>
<comment type="subcellular location">
    <subcellularLocation>
        <location evidence="1 7">Cytoplasm</location>
    </subcellularLocation>
</comment>
<dbReference type="CDD" id="cd04470">
    <property type="entry name" value="S1_EF-P_repeat_1"/>
    <property type="match status" value="1"/>
</dbReference>
<dbReference type="SMART" id="SM00841">
    <property type="entry name" value="Elong-fact-P_C"/>
    <property type="match status" value="1"/>
</dbReference>
<organism evidence="12 13">
    <name type="scientific">Dissulfurirhabdus thermomarina</name>
    <dbReference type="NCBI Taxonomy" id="1765737"/>
    <lineage>
        <taxon>Bacteria</taxon>
        <taxon>Deltaproteobacteria</taxon>
        <taxon>Dissulfurirhabdaceae</taxon>
        <taxon>Dissulfurirhabdus</taxon>
    </lineage>
</organism>
<dbReference type="UniPathway" id="UPA00345"/>
<dbReference type="FunFam" id="2.30.30.30:FF:000003">
    <property type="entry name" value="Elongation factor P"/>
    <property type="match status" value="1"/>
</dbReference>
<dbReference type="InterPro" id="IPR008991">
    <property type="entry name" value="Translation_prot_SH3-like_sf"/>
</dbReference>
<dbReference type="GO" id="GO:0005829">
    <property type="term" value="C:cytosol"/>
    <property type="evidence" value="ECO:0007669"/>
    <property type="project" value="UniProtKB-ARBA"/>
</dbReference>
<evidence type="ECO:0000256" key="1">
    <source>
        <dbReference type="ARBA" id="ARBA00004496"/>
    </source>
</evidence>
<dbReference type="Gene3D" id="2.30.30.30">
    <property type="match status" value="1"/>
</dbReference>
<dbReference type="PROSITE" id="PS01275">
    <property type="entry name" value="EFP"/>
    <property type="match status" value="1"/>
</dbReference>
<dbReference type="SUPFAM" id="SSF50104">
    <property type="entry name" value="Translation proteins SH3-like domain"/>
    <property type="match status" value="1"/>
</dbReference>
<evidence type="ECO:0000256" key="3">
    <source>
        <dbReference type="ARBA" id="ARBA00009479"/>
    </source>
</evidence>
<sequence length="187" mass="21406">MYDSSDLRKGLKIDIDGEPYIITEFQFSKPGKGQALYRCKLKNMITGFTMDRTYRSGDKFKPADLEEVRMQYLYRDGEGFHFMNTKTYDQVTMREEALGEARNFLMENMEVDVLLFQGQPIDITLPNFVELTVTRADPGVRGDTATGATKPVTLETGYEVQVPLFIEEGEVVRIDTRTGAYVERVKK</sequence>
<evidence type="ECO:0000259" key="11">
    <source>
        <dbReference type="SMART" id="SM01185"/>
    </source>
</evidence>
<dbReference type="Pfam" id="PF09285">
    <property type="entry name" value="Elong-fact-P_C"/>
    <property type="match status" value="1"/>
</dbReference>
<dbReference type="InterPro" id="IPR001059">
    <property type="entry name" value="Transl_elong_P/YeiP_cen"/>
</dbReference>
<dbReference type="CDD" id="cd05794">
    <property type="entry name" value="S1_EF-P_repeat_2"/>
    <property type="match status" value="1"/>
</dbReference>
<dbReference type="SMART" id="SM01185">
    <property type="entry name" value="EFP"/>
    <property type="match status" value="1"/>
</dbReference>
<dbReference type="PANTHER" id="PTHR30053">
    <property type="entry name" value="ELONGATION FACTOR P"/>
    <property type="match status" value="1"/>
</dbReference>
<dbReference type="Gene3D" id="2.40.50.140">
    <property type="entry name" value="Nucleic acid-binding proteins"/>
    <property type="match status" value="2"/>
</dbReference>
<dbReference type="SUPFAM" id="SSF50249">
    <property type="entry name" value="Nucleic acid-binding proteins"/>
    <property type="match status" value="2"/>
</dbReference>
<dbReference type="InterPro" id="IPR020599">
    <property type="entry name" value="Transl_elong_fac_P/YeiP"/>
</dbReference>
<evidence type="ECO:0000259" key="10">
    <source>
        <dbReference type="SMART" id="SM00841"/>
    </source>
</evidence>
<comment type="similarity">
    <text evidence="3 7 9">Belongs to the elongation factor P family.</text>
</comment>
<keyword evidence="5 7" id="KW-0251">Elongation factor</keyword>
<protein>
    <recommendedName>
        <fullName evidence="7 8">Elongation factor P</fullName>
        <shortName evidence="7">EF-P</shortName>
    </recommendedName>
</protein>
<dbReference type="InterPro" id="IPR013185">
    <property type="entry name" value="Transl_elong_KOW-like"/>
</dbReference>
<dbReference type="PIRSF" id="PIRSF005901">
    <property type="entry name" value="EF-P"/>
    <property type="match status" value="1"/>
</dbReference>
<dbReference type="Pfam" id="PF08207">
    <property type="entry name" value="EFP_N"/>
    <property type="match status" value="1"/>
</dbReference>
<dbReference type="NCBIfam" id="TIGR00038">
    <property type="entry name" value="efp"/>
    <property type="match status" value="1"/>
</dbReference>
<evidence type="ECO:0000256" key="9">
    <source>
        <dbReference type="RuleBase" id="RU004389"/>
    </source>
</evidence>
<comment type="pathway">
    <text evidence="2 7">Protein biosynthesis; polypeptide chain elongation.</text>
</comment>
<gene>
    <name evidence="7 12" type="primary">efp</name>
    <name evidence="12" type="ORF">G3N55_03255</name>
</gene>
<evidence type="ECO:0000313" key="12">
    <source>
        <dbReference type="EMBL" id="NDY41866.1"/>
    </source>
</evidence>
<dbReference type="Pfam" id="PF01132">
    <property type="entry name" value="EFP"/>
    <property type="match status" value="1"/>
</dbReference>
<dbReference type="AlphaFoldDB" id="A0A6N9TTN7"/>
<dbReference type="HAMAP" id="MF_00141">
    <property type="entry name" value="EF_P"/>
    <property type="match status" value="1"/>
</dbReference>
<comment type="caution">
    <text evidence="12">The sequence shown here is derived from an EMBL/GenBank/DDBJ whole genome shotgun (WGS) entry which is preliminary data.</text>
</comment>
<evidence type="ECO:0000256" key="5">
    <source>
        <dbReference type="ARBA" id="ARBA00022768"/>
    </source>
</evidence>
<dbReference type="PANTHER" id="PTHR30053:SF12">
    <property type="entry name" value="ELONGATION FACTOR P (EF-P) FAMILY PROTEIN"/>
    <property type="match status" value="1"/>
</dbReference>
<dbReference type="InterPro" id="IPR011768">
    <property type="entry name" value="Transl_elongation_fac_P"/>
</dbReference>
<dbReference type="InterPro" id="IPR014722">
    <property type="entry name" value="Rib_uL2_dom2"/>
</dbReference>
<accession>A0A6N9TTN7</accession>
<feature type="domain" description="Elongation factor P C-terminal" evidence="10">
    <location>
        <begin position="129"/>
        <end position="184"/>
    </location>
</feature>
<dbReference type="NCBIfam" id="NF001810">
    <property type="entry name" value="PRK00529.1"/>
    <property type="match status" value="1"/>
</dbReference>
<keyword evidence="4 7" id="KW-0963">Cytoplasm</keyword>
<dbReference type="InterPro" id="IPR013852">
    <property type="entry name" value="Transl_elong_P/YeiP_CS"/>
</dbReference>
<dbReference type="Proteomes" id="UP000469346">
    <property type="component" value="Unassembled WGS sequence"/>
</dbReference>
<keyword evidence="13" id="KW-1185">Reference proteome</keyword>
<evidence type="ECO:0000256" key="6">
    <source>
        <dbReference type="ARBA" id="ARBA00022917"/>
    </source>
</evidence>
<evidence type="ECO:0000256" key="8">
    <source>
        <dbReference type="NCBIfam" id="TIGR00038"/>
    </source>
</evidence>
<dbReference type="InterPro" id="IPR015365">
    <property type="entry name" value="Elong-fact-P_C"/>
</dbReference>
<dbReference type="GO" id="GO:0043043">
    <property type="term" value="P:peptide biosynthetic process"/>
    <property type="evidence" value="ECO:0007669"/>
    <property type="project" value="InterPro"/>
</dbReference>
<reference evidence="12 13" key="1">
    <citation type="submission" date="2020-02" db="EMBL/GenBank/DDBJ databases">
        <title>Comparative genomics of sulfur disproportionating microorganisms.</title>
        <authorList>
            <person name="Ward L.M."/>
            <person name="Bertran E."/>
            <person name="Johnston D.T."/>
        </authorList>
    </citation>
    <scope>NUCLEOTIDE SEQUENCE [LARGE SCALE GENOMIC DNA]</scope>
    <source>
        <strain evidence="12 13">DSM 100025</strain>
    </source>
</reference>
<dbReference type="RefSeq" id="WP_163298020.1">
    <property type="nucleotide sequence ID" value="NZ_JAAGRR010000022.1"/>
</dbReference>
<keyword evidence="6 7" id="KW-0648">Protein biosynthesis</keyword>
<evidence type="ECO:0000256" key="4">
    <source>
        <dbReference type="ARBA" id="ARBA00022490"/>
    </source>
</evidence>
<feature type="domain" description="Translation elongation factor P/YeiP central" evidence="11">
    <location>
        <begin position="67"/>
        <end position="121"/>
    </location>
</feature>